<evidence type="ECO:0000256" key="1">
    <source>
        <dbReference type="SAM" id="SignalP"/>
    </source>
</evidence>
<gene>
    <name evidence="2" type="ORF">U6A24_00840</name>
</gene>
<dbReference type="Proteomes" id="UP001327027">
    <property type="component" value="Unassembled WGS sequence"/>
</dbReference>
<proteinExistence type="predicted"/>
<feature type="chain" id="PRO_5045922105" description="Lipocalin-like domain-containing protein" evidence="1">
    <location>
        <begin position="21"/>
        <end position="186"/>
    </location>
</feature>
<evidence type="ECO:0008006" key="4">
    <source>
        <dbReference type="Google" id="ProtNLM"/>
    </source>
</evidence>
<evidence type="ECO:0000313" key="3">
    <source>
        <dbReference type="Proteomes" id="UP001327027"/>
    </source>
</evidence>
<dbReference type="EMBL" id="JAYKLX010000001">
    <property type="protein sequence ID" value="MEB3343982.1"/>
    <property type="molecule type" value="Genomic_DNA"/>
</dbReference>
<evidence type="ECO:0000313" key="2">
    <source>
        <dbReference type="EMBL" id="MEB3343982.1"/>
    </source>
</evidence>
<reference evidence="2 3" key="1">
    <citation type="journal article" date="2013" name="Int. J. Syst. Evol. Microbiol.">
        <title>Aquimarina gracilis sp. nov., isolated from the gut microflora of a mussel, Mytilus coruscus, and emended description of Aquimarina spongiae.</title>
        <authorList>
            <person name="Park S.C."/>
            <person name="Choe H.N."/>
            <person name="Baik K.S."/>
            <person name="Seong C.N."/>
        </authorList>
    </citation>
    <scope>NUCLEOTIDE SEQUENCE [LARGE SCALE GENOMIC DNA]</scope>
    <source>
        <strain evidence="2 3">PSC32</strain>
    </source>
</reference>
<organism evidence="2 3">
    <name type="scientific">Aquimarina gracilis</name>
    <dbReference type="NCBI Taxonomy" id="874422"/>
    <lineage>
        <taxon>Bacteria</taxon>
        <taxon>Pseudomonadati</taxon>
        <taxon>Bacteroidota</taxon>
        <taxon>Flavobacteriia</taxon>
        <taxon>Flavobacteriales</taxon>
        <taxon>Flavobacteriaceae</taxon>
        <taxon>Aquimarina</taxon>
    </lineage>
</organism>
<dbReference type="RefSeq" id="WP_324178035.1">
    <property type="nucleotide sequence ID" value="NZ_BAABAW010000016.1"/>
</dbReference>
<accession>A0ABU5ZQX6</accession>
<protein>
    <recommendedName>
        <fullName evidence="4">Lipocalin-like domain-containing protein</fullName>
    </recommendedName>
</protein>
<feature type="signal peptide" evidence="1">
    <location>
        <begin position="1"/>
        <end position="20"/>
    </location>
</feature>
<sequence>MMKKFALFLFLATTTLFVSCSDDDEDPIEIDQSIIPGTWNLTDIRSENGQATATVQGIPLSGDYSVTGKDYTATATFTTSDSENEPNTVTGSGGFTLVASFSLPTQDPIEVEQNVPDLIGAGEWTVSGNTLSITVQQETTSYEITALTAQSMTLKITIDEDTTVDIGGDSVPVSITGDQFFVLTKQ</sequence>
<dbReference type="PROSITE" id="PS51257">
    <property type="entry name" value="PROKAR_LIPOPROTEIN"/>
    <property type="match status" value="1"/>
</dbReference>
<name>A0ABU5ZQX6_9FLAO</name>
<keyword evidence="3" id="KW-1185">Reference proteome</keyword>
<keyword evidence="1" id="KW-0732">Signal</keyword>
<comment type="caution">
    <text evidence="2">The sequence shown here is derived from an EMBL/GenBank/DDBJ whole genome shotgun (WGS) entry which is preliminary data.</text>
</comment>